<reference evidence="2 3" key="1">
    <citation type="journal article" date="2024" name="Genome Biol. Evol.">
        <title>Chromosome-level genome assembly of the viviparous eelpout Zoarces viviparus.</title>
        <authorList>
            <person name="Fuhrmann N."/>
            <person name="Brasseur M.V."/>
            <person name="Bakowski C.E."/>
            <person name="Podsiadlowski L."/>
            <person name="Prost S."/>
            <person name="Krehenwinkel H."/>
            <person name="Mayer C."/>
        </authorList>
    </citation>
    <scope>NUCLEOTIDE SEQUENCE [LARGE SCALE GENOMIC DNA]</scope>
    <source>
        <strain evidence="2">NO-MEL_2022_Ind0_liver</strain>
    </source>
</reference>
<evidence type="ECO:0000256" key="1">
    <source>
        <dbReference type="SAM" id="Phobius"/>
    </source>
</evidence>
<accession>A0AAW1FDZ1</accession>
<evidence type="ECO:0000313" key="3">
    <source>
        <dbReference type="Proteomes" id="UP001488805"/>
    </source>
</evidence>
<dbReference type="Proteomes" id="UP001488805">
    <property type="component" value="Unassembled WGS sequence"/>
</dbReference>
<proteinExistence type="predicted"/>
<sequence>MSNPSEIYKETLPKLLSGFYVMVGMAMSAMLKRNMSSTFPFLTTIVLDSAGLKRIRAHTDSLFETLQNPPAAWDRFCGDCEVFQECHGG</sequence>
<organism evidence="2 3">
    <name type="scientific">Zoarces viviparus</name>
    <name type="common">Viviparous eelpout</name>
    <name type="synonym">Blennius viviparus</name>
    <dbReference type="NCBI Taxonomy" id="48416"/>
    <lineage>
        <taxon>Eukaryota</taxon>
        <taxon>Metazoa</taxon>
        <taxon>Chordata</taxon>
        <taxon>Craniata</taxon>
        <taxon>Vertebrata</taxon>
        <taxon>Euteleostomi</taxon>
        <taxon>Actinopterygii</taxon>
        <taxon>Neopterygii</taxon>
        <taxon>Teleostei</taxon>
        <taxon>Neoteleostei</taxon>
        <taxon>Acanthomorphata</taxon>
        <taxon>Eupercaria</taxon>
        <taxon>Perciformes</taxon>
        <taxon>Cottioidei</taxon>
        <taxon>Zoarcales</taxon>
        <taxon>Zoarcidae</taxon>
        <taxon>Zoarcinae</taxon>
        <taxon>Zoarces</taxon>
    </lineage>
</organism>
<evidence type="ECO:0000313" key="2">
    <source>
        <dbReference type="EMBL" id="KAK9532780.1"/>
    </source>
</evidence>
<dbReference type="EMBL" id="JBCEZU010000078">
    <property type="protein sequence ID" value="KAK9532780.1"/>
    <property type="molecule type" value="Genomic_DNA"/>
</dbReference>
<keyword evidence="1" id="KW-0812">Transmembrane</keyword>
<keyword evidence="1" id="KW-0472">Membrane</keyword>
<keyword evidence="3" id="KW-1185">Reference proteome</keyword>
<feature type="transmembrane region" description="Helical" evidence="1">
    <location>
        <begin position="12"/>
        <end position="31"/>
    </location>
</feature>
<dbReference type="AlphaFoldDB" id="A0AAW1FDZ1"/>
<protein>
    <submittedName>
        <fullName evidence="2">Uncharacterized protein</fullName>
    </submittedName>
</protein>
<keyword evidence="1" id="KW-1133">Transmembrane helix</keyword>
<comment type="caution">
    <text evidence="2">The sequence shown here is derived from an EMBL/GenBank/DDBJ whole genome shotgun (WGS) entry which is preliminary data.</text>
</comment>
<gene>
    <name evidence="2" type="ORF">VZT92_010148</name>
</gene>
<name>A0AAW1FDZ1_ZOAVI</name>